<protein>
    <submittedName>
        <fullName evidence="2">DMT family transporter</fullName>
    </submittedName>
</protein>
<comment type="caution">
    <text evidence="2">The sequence shown here is derived from an EMBL/GenBank/DDBJ whole genome shotgun (WGS) entry which is preliminary data.</text>
</comment>
<feature type="transmembrane region" description="Helical" evidence="1">
    <location>
        <begin position="36"/>
        <end position="55"/>
    </location>
</feature>
<accession>A0ABS9H3U2</accession>
<name>A0ABS9H3U2_9BACL</name>
<reference evidence="2 3" key="1">
    <citation type="submission" date="2022-01" db="EMBL/GenBank/DDBJ databases">
        <title>Alkalihalobacillus sp. EGI L200015, a novel bacterium isolated from a salt lake sediment.</title>
        <authorList>
            <person name="Gao L."/>
            <person name="Fang B.-Z."/>
            <person name="Li W.-J."/>
        </authorList>
    </citation>
    <scope>NUCLEOTIDE SEQUENCE [LARGE SCALE GENOMIC DNA]</scope>
    <source>
        <strain evidence="2 3">KCTC 12718</strain>
    </source>
</reference>
<sequence length="144" mass="15437">MNWIILITVFLGGVAVAVQASINGGLGRHIGVIEGAFLSFLIGTITLFVIMLFFGKGNVFLATEVPRWELVGGILGAFYVYTMVLSVPRIGVAAALVAVIAAQIITSSLIDHFGWLGMKQIPIDGQRILGFVFLLAALYLITKK</sequence>
<keyword evidence="1" id="KW-0812">Transmembrane</keyword>
<dbReference type="EMBL" id="JAKIJS010000001">
    <property type="protein sequence ID" value="MCF6138485.1"/>
    <property type="molecule type" value="Genomic_DNA"/>
</dbReference>
<dbReference type="PANTHER" id="PTHR34821">
    <property type="entry name" value="INNER MEMBRANE PROTEIN YDCZ"/>
    <property type="match status" value="1"/>
</dbReference>
<keyword evidence="1" id="KW-0472">Membrane</keyword>
<feature type="transmembrane region" description="Helical" evidence="1">
    <location>
        <begin position="125"/>
        <end position="142"/>
    </location>
</feature>
<gene>
    <name evidence="2" type="ORF">L2716_12170</name>
</gene>
<dbReference type="InterPro" id="IPR006750">
    <property type="entry name" value="YdcZ"/>
</dbReference>
<evidence type="ECO:0000313" key="2">
    <source>
        <dbReference type="EMBL" id="MCF6138485.1"/>
    </source>
</evidence>
<feature type="transmembrane region" description="Helical" evidence="1">
    <location>
        <begin position="90"/>
        <end position="113"/>
    </location>
</feature>
<keyword evidence="3" id="KW-1185">Reference proteome</keyword>
<dbReference type="RefSeq" id="WP_236335209.1">
    <property type="nucleotide sequence ID" value="NZ_JAKIJS010000001.1"/>
</dbReference>
<feature type="transmembrane region" description="Helical" evidence="1">
    <location>
        <begin position="67"/>
        <end position="84"/>
    </location>
</feature>
<organism evidence="2 3">
    <name type="scientific">Pseudalkalibacillus berkeleyi</name>
    <dbReference type="NCBI Taxonomy" id="1069813"/>
    <lineage>
        <taxon>Bacteria</taxon>
        <taxon>Bacillati</taxon>
        <taxon>Bacillota</taxon>
        <taxon>Bacilli</taxon>
        <taxon>Bacillales</taxon>
        <taxon>Fictibacillaceae</taxon>
        <taxon>Pseudalkalibacillus</taxon>
    </lineage>
</organism>
<keyword evidence="1" id="KW-1133">Transmembrane helix</keyword>
<dbReference type="PANTHER" id="PTHR34821:SF2">
    <property type="entry name" value="INNER MEMBRANE PROTEIN YDCZ"/>
    <property type="match status" value="1"/>
</dbReference>
<evidence type="ECO:0000256" key="1">
    <source>
        <dbReference type="SAM" id="Phobius"/>
    </source>
</evidence>
<dbReference type="Pfam" id="PF04657">
    <property type="entry name" value="DMT_YdcZ"/>
    <property type="match status" value="1"/>
</dbReference>
<dbReference type="Proteomes" id="UP001649381">
    <property type="component" value="Unassembled WGS sequence"/>
</dbReference>
<evidence type="ECO:0000313" key="3">
    <source>
        <dbReference type="Proteomes" id="UP001649381"/>
    </source>
</evidence>
<proteinExistence type="predicted"/>